<dbReference type="SUPFAM" id="SSF51206">
    <property type="entry name" value="cAMP-binding domain-like"/>
    <property type="match status" value="1"/>
</dbReference>
<organism evidence="6 8">
    <name type="scientific">Anaerotignum propionicum DSM 1682</name>
    <dbReference type="NCBI Taxonomy" id="991789"/>
    <lineage>
        <taxon>Bacteria</taxon>
        <taxon>Bacillati</taxon>
        <taxon>Bacillota</taxon>
        <taxon>Clostridia</taxon>
        <taxon>Lachnospirales</taxon>
        <taxon>Anaerotignaceae</taxon>
        <taxon>Anaerotignum</taxon>
    </lineage>
</organism>
<dbReference type="EMBL" id="CP014223">
    <property type="protein sequence ID" value="AMJ41378.1"/>
    <property type="molecule type" value="Genomic_DNA"/>
</dbReference>
<dbReference type="Proteomes" id="UP000184204">
    <property type="component" value="Unassembled WGS sequence"/>
</dbReference>
<dbReference type="SUPFAM" id="SSF46785">
    <property type="entry name" value="Winged helix' DNA-binding domain"/>
    <property type="match status" value="1"/>
</dbReference>
<dbReference type="AlphaFoldDB" id="A0A0X1U8X1"/>
<dbReference type="Pfam" id="PF13545">
    <property type="entry name" value="HTH_Crp_2"/>
    <property type="match status" value="1"/>
</dbReference>
<dbReference type="Proteomes" id="UP000068026">
    <property type="component" value="Chromosome"/>
</dbReference>
<dbReference type="Gene3D" id="2.60.120.10">
    <property type="entry name" value="Jelly Rolls"/>
    <property type="match status" value="1"/>
</dbReference>
<proteinExistence type="predicted"/>
<dbReference type="InterPro" id="IPR014710">
    <property type="entry name" value="RmlC-like_jellyroll"/>
</dbReference>
<dbReference type="CDD" id="cd00038">
    <property type="entry name" value="CAP_ED"/>
    <property type="match status" value="1"/>
</dbReference>
<evidence type="ECO:0000313" key="5">
    <source>
        <dbReference type="EMBL" id="AMJ41378.1"/>
    </source>
</evidence>
<dbReference type="EMBL" id="FQUA01000012">
    <property type="protein sequence ID" value="SHE98195.1"/>
    <property type="molecule type" value="Genomic_DNA"/>
</dbReference>
<dbReference type="Pfam" id="PF00027">
    <property type="entry name" value="cNMP_binding"/>
    <property type="match status" value="1"/>
</dbReference>
<protein>
    <submittedName>
        <fullName evidence="5">Transcriptional activator FtrB</fullName>
    </submittedName>
    <submittedName>
        <fullName evidence="6">cAMP-binding domain of CRP or a regulatory subunit of cAMP-dependent protein kinases</fullName>
    </submittedName>
</protein>
<reference evidence="8" key="4">
    <citation type="submission" date="2016-11" db="EMBL/GenBank/DDBJ databases">
        <authorList>
            <person name="Jaros S."/>
            <person name="Januszkiewicz K."/>
            <person name="Wedrychowicz H."/>
        </authorList>
    </citation>
    <scope>NUCLEOTIDE SEQUENCE [LARGE SCALE GENOMIC DNA]</scope>
    <source>
        <strain evidence="8">DSM 1682</strain>
    </source>
</reference>
<dbReference type="GO" id="GO:0006355">
    <property type="term" value="P:regulation of DNA-templated transcription"/>
    <property type="evidence" value="ECO:0007669"/>
    <property type="project" value="InterPro"/>
</dbReference>
<dbReference type="PROSITE" id="PS50042">
    <property type="entry name" value="CNMP_BINDING_3"/>
    <property type="match status" value="1"/>
</dbReference>
<dbReference type="RefSeq" id="WP_066050499.1">
    <property type="nucleotide sequence ID" value="NZ_CP014223.1"/>
</dbReference>
<dbReference type="GO" id="GO:0003677">
    <property type="term" value="F:DNA binding"/>
    <property type="evidence" value="ECO:0007669"/>
    <property type="project" value="UniProtKB-KW"/>
</dbReference>
<dbReference type="InterPro" id="IPR036390">
    <property type="entry name" value="WH_DNA-bd_sf"/>
</dbReference>
<evidence type="ECO:0000256" key="3">
    <source>
        <dbReference type="ARBA" id="ARBA00023163"/>
    </source>
</evidence>
<dbReference type="InterPro" id="IPR018490">
    <property type="entry name" value="cNMP-bd_dom_sf"/>
</dbReference>
<dbReference type="KEGG" id="cpro:CPRO_17900"/>
<evidence type="ECO:0000313" key="6">
    <source>
        <dbReference type="EMBL" id="SHE98195.1"/>
    </source>
</evidence>
<keyword evidence="2" id="KW-0238">DNA-binding</keyword>
<dbReference type="InterPro" id="IPR000595">
    <property type="entry name" value="cNMP-bd_dom"/>
</dbReference>
<evidence type="ECO:0000256" key="2">
    <source>
        <dbReference type="ARBA" id="ARBA00023125"/>
    </source>
</evidence>
<reference evidence="7" key="2">
    <citation type="submission" date="2016-01" db="EMBL/GenBank/DDBJ databases">
        <authorList>
            <person name="Poehlein A."/>
            <person name="Schlien K."/>
            <person name="Gottschalk G."/>
            <person name="Buckel W."/>
            <person name="Daniel R."/>
        </authorList>
    </citation>
    <scope>NUCLEOTIDE SEQUENCE [LARGE SCALE GENOMIC DNA]</scope>
    <source>
        <strain evidence="7">X2</strain>
    </source>
</reference>
<keyword evidence="3" id="KW-0804">Transcription</keyword>
<evidence type="ECO:0000259" key="4">
    <source>
        <dbReference type="PROSITE" id="PS50042"/>
    </source>
</evidence>
<keyword evidence="1" id="KW-0805">Transcription regulation</keyword>
<evidence type="ECO:0000313" key="8">
    <source>
        <dbReference type="Proteomes" id="UP000184204"/>
    </source>
</evidence>
<dbReference type="InterPro" id="IPR012318">
    <property type="entry name" value="HTH_CRP"/>
</dbReference>
<keyword evidence="7" id="KW-1185">Reference proteome</keyword>
<sequence>MKQYLSILKQMPLFASSDEDAIVNIIQCLDGHTKKFDKNQIIYDYFDKINFAGILLDGEIRVLMQNSCGNEYSVRKIIKGSLFGEAYACVSSECSAIQVVAQKESTILFLKFSNLFLPRAVCCPHASRVTANLLQETAKNNIFQNQKLRILTQKHIRDKIIVYLYSLNSSKNTITLAFNRQELANYLGVERSALSRELCRKNEGLIDFHKNNLTIL</sequence>
<evidence type="ECO:0000256" key="1">
    <source>
        <dbReference type="ARBA" id="ARBA00023015"/>
    </source>
</evidence>
<evidence type="ECO:0000313" key="7">
    <source>
        <dbReference type="Proteomes" id="UP000068026"/>
    </source>
</evidence>
<reference evidence="5 7" key="1">
    <citation type="journal article" date="2016" name="Genome Announc.">
        <title>Complete Genome Sequence of the Amino Acid-Fermenting Clostridium propionicum X2 (DSM 1682).</title>
        <authorList>
            <person name="Poehlein A."/>
            <person name="Schlien K."/>
            <person name="Chowdhury N.P."/>
            <person name="Gottschalk G."/>
            <person name="Buckel W."/>
            <person name="Daniel R."/>
        </authorList>
    </citation>
    <scope>NUCLEOTIDE SEQUENCE [LARGE SCALE GENOMIC DNA]</scope>
    <source>
        <strain evidence="5 7">X2</strain>
    </source>
</reference>
<accession>A0A0X1U8X1</accession>
<feature type="domain" description="Cyclic nucleotide-binding" evidence="4">
    <location>
        <begin position="13"/>
        <end position="85"/>
    </location>
</feature>
<dbReference type="OrthoDB" id="9774616at2"/>
<name>A0A0X1U8X1_ANAPI</name>
<gene>
    <name evidence="5" type="ORF">CPRO_17900</name>
    <name evidence="6" type="ORF">SAMN02745151_02417</name>
</gene>
<reference evidence="6" key="3">
    <citation type="submission" date="2016-11" db="EMBL/GenBank/DDBJ databases">
        <authorList>
            <person name="Varghese N."/>
            <person name="Submissions S."/>
        </authorList>
    </citation>
    <scope>NUCLEOTIDE SEQUENCE</scope>
    <source>
        <strain evidence="6">DSM 1682</strain>
    </source>
</reference>